<dbReference type="Pfam" id="PF00535">
    <property type="entry name" value="Glycos_transf_2"/>
    <property type="match status" value="1"/>
</dbReference>
<dbReference type="EC" id="2.4.-.-" evidence="5"/>
<dbReference type="PANTHER" id="PTHR43179">
    <property type="entry name" value="RHAMNOSYLTRANSFERASE WBBL"/>
    <property type="match status" value="1"/>
</dbReference>
<dbReference type="EMBL" id="JBAWKB010000002">
    <property type="protein sequence ID" value="MFH6772218.1"/>
    <property type="molecule type" value="Genomic_DNA"/>
</dbReference>
<keyword evidence="3 5" id="KW-0808">Transferase</keyword>
<dbReference type="Proteomes" id="UP001610100">
    <property type="component" value="Unassembled WGS sequence"/>
</dbReference>
<sequence>MKIAVVILNWNGKKLLETFLPSVVSFSKEAEIFLVDNASKDDSVGFVKASFPDIKIIQHQKNYGFAEGYNRGLQVIDAEVFCLLNSDVEVTENWLKPIITCFEQEPKTAIIQPKLLDYKNKEYFEYAGAAGGYIDKFGYPYCRGRIFNTIEKDHGQFNDEAAIFWASGAAFFIRSDVYRSLGGLDASFFAHMEEIDLCWRAFNQGFETKYIGKSTVYHLGGATLKNTDARKVFLNFRNSLYTLTKNAHGFLPFLILVRLVLDGFAGMKFIFEGKPKFMLAVVKAHFGYYRHFFTFYNQRRCLDKKKKYFQITSIVIQYFVNKNKYFKSL</sequence>
<dbReference type="InterPro" id="IPR001173">
    <property type="entry name" value="Glyco_trans_2-like"/>
</dbReference>
<evidence type="ECO:0000313" key="6">
    <source>
        <dbReference type="Proteomes" id="UP001610100"/>
    </source>
</evidence>
<dbReference type="SUPFAM" id="SSF53448">
    <property type="entry name" value="Nucleotide-diphospho-sugar transferases"/>
    <property type="match status" value="1"/>
</dbReference>
<comment type="caution">
    <text evidence="5">The sequence shown here is derived from an EMBL/GenBank/DDBJ whole genome shotgun (WGS) entry which is preliminary data.</text>
</comment>
<gene>
    <name evidence="5" type="ORF">V8G58_09770</name>
</gene>
<protein>
    <submittedName>
        <fullName evidence="5">Glycosyltransferase family 2 protein</fullName>
        <ecNumber evidence="5">2.4.-.-</ecNumber>
    </submittedName>
</protein>
<dbReference type="GO" id="GO:0016757">
    <property type="term" value="F:glycosyltransferase activity"/>
    <property type="evidence" value="ECO:0007669"/>
    <property type="project" value="UniProtKB-KW"/>
</dbReference>
<accession>A0ABW7MZG0</accession>
<dbReference type="PANTHER" id="PTHR43179:SF12">
    <property type="entry name" value="GALACTOFURANOSYLTRANSFERASE GLFT2"/>
    <property type="match status" value="1"/>
</dbReference>
<organism evidence="5 6">
    <name type="scientific">Gaetbulibacter aestuarii</name>
    <dbReference type="NCBI Taxonomy" id="1502358"/>
    <lineage>
        <taxon>Bacteria</taxon>
        <taxon>Pseudomonadati</taxon>
        <taxon>Bacteroidota</taxon>
        <taxon>Flavobacteriia</taxon>
        <taxon>Flavobacteriales</taxon>
        <taxon>Flavobacteriaceae</taxon>
        <taxon>Gaetbulibacter</taxon>
    </lineage>
</organism>
<name>A0ABW7MZG0_9FLAO</name>
<evidence type="ECO:0000259" key="4">
    <source>
        <dbReference type="Pfam" id="PF00535"/>
    </source>
</evidence>
<dbReference type="Gene3D" id="3.90.550.10">
    <property type="entry name" value="Spore Coat Polysaccharide Biosynthesis Protein SpsA, Chain A"/>
    <property type="match status" value="1"/>
</dbReference>
<dbReference type="InterPro" id="IPR029044">
    <property type="entry name" value="Nucleotide-diphossugar_trans"/>
</dbReference>
<evidence type="ECO:0000256" key="2">
    <source>
        <dbReference type="ARBA" id="ARBA00022676"/>
    </source>
</evidence>
<comment type="similarity">
    <text evidence="1">Belongs to the glycosyltransferase 2 family.</text>
</comment>
<feature type="domain" description="Glycosyltransferase 2-like" evidence="4">
    <location>
        <begin position="5"/>
        <end position="119"/>
    </location>
</feature>
<evidence type="ECO:0000313" key="5">
    <source>
        <dbReference type="EMBL" id="MFH6772218.1"/>
    </source>
</evidence>
<dbReference type="RefSeq" id="WP_344741524.1">
    <property type="nucleotide sequence ID" value="NZ_BAABAY010000002.1"/>
</dbReference>
<reference evidence="5 6" key="1">
    <citation type="submission" date="2024-02" db="EMBL/GenBank/DDBJ databases">
        <title>A Gaetbulibacter species isolated from tidal flats and genomic insights of their niches.</title>
        <authorList>
            <person name="Ye Y."/>
        </authorList>
    </citation>
    <scope>NUCLEOTIDE SEQUENCE [LARGE SCALE GENOMIC DNA]</scope>
    <source>
        <strain evidence="5 6">KYW382</strain>
    </source>
</reference>
<proteinExistence type="inferred from homology"/>
<keyword evidence="6" id="KW-1185">Reference proteome</keyword>
<evidence type="ECO:0000256" key="1">
    <source>
        <dbReference type="ARBA" id="ARBA00006739"/>
    </source>
</evidence>
<dbReference type="CDD" id="cd04186">
    <property type="entry name" value="GT_2_like_c"/>
    <property type="match status" value="1"/>
</dbReference>
<keyword evidence="2 5" id="KW-0328">Glycosyltransferase</keyword>
<evidence type="ECO:0000256" key="3">
    <source>
        <dbReference type="ARBA" id="ARBA00022679"/>
    </source>
</evidence>